<evidence type="ECO:0000313" key="8">
    <source>
        <dbReference type="EMBL" id="KAI0299421.1"/>
    </source>
</evidence>
<dbReference type="InterPro" id="IPR007667">
    <property type="entry name" value="Hypoxia_induced_domain"/>
</dbReference>
<gene>
    <name evidence="8" type="ORF">B0F90DRAFT_1561013</name>
</gene>
<dbReference type="Gene3D" id="6.10.140.1320">
    <property type="match status" value="1"/>
</dbReference>
<evidence type="ECO:0000313" key="9">
    <source>
        <dbReference type="Proteomes" id="UP001203297"/>
    </source>
</evidence>
<dbReference type="GO" id="GO:0031966">
    <property type="term" value="C:mitochondrial membrane"/>
    <property type="evidence" value="ECO:0007669"/>
    <property type="project" value="UniProtKB-SubCell"/>
</dbReference>
<comment type="caution">
    <text evidence="8">The sequence shown here is derived from an EMBL/GenBank/DDBJ whole genome shotgun (WGS) entry which is preliminary data.</text>
</comment>
<protein>
    <submittedName>
        <fullName evidence="8">Hypoxia induced protein conserved region-domain-containing protein</fullName>
    </submittedName>
</protein>
<name>A0AAD4QMX6_9AGAM</name>
<evidence type="ECO:0000256" key="6">
    <source>
        <dbReference type="SAM" id="Phobius"/>
    </source>
</evidence>
<dbReference type="Pfam" id="PF04588">
    <property type="entry name" value="HIG_1_N"/>
    <property type="match status" value="1"/>
</dbReference>
<dbReference type="InterPro" id="IPR050355">
    <property type="entry name" value="RCF1"/>
</dbReference>
<evidence type="ECO:0000256" key="1">
    <source>
        <dbReference type="ARBA" id="ARBA00004325"/>
    </source>
</evidence>
<sequence>STESYREKALRKFKQQPLVPVGAAATTVALVIAMTKMRKGQSNSFNNWLRVRIVAQGFTVATVVAGSWAYSTAKPIAELDTTANQDKAAQERAAFEARLRLAEEVTRSE</sequence>
<dbReference type="PANTHER" id="PTHR12297">
    <property type="entry name" value="HYPOXIA-INDUCBILE GENE 1 HIG1 -RELATED"/>
    <property type="match status" value="1"/>
</dbReference>
<evidence type="ECO:0000256" key="5">
    <source>
        <dbReference type="ARBA" id="ARBA00023136"/>
    </source>
</evidence>
<evidence type="ECO:0000256" key="3">
    <source>
        <dbReference type="ARBA" id="ARBA00022989"/>
    </source>
</evidence>
<feature type="domain" description="HIG1" evidence="7">
    <location>
        <begin position="1"/>
        <end position="81"/>
    </location>
</feature>
<feature type="non-terminal residue" evidence="8">
    <location>
        <position position="1"/>
    </location>
</feature>
<reference evidence="8" key="1">
    <citation type="journal article" date="2022" name="New Phytol.">
        <title>Evolutionary transition to the ectomycorrhizal habit in the genomes of a hyperdiverse lineage of mushroom-forming fungi.</title>
        <authorList>
            <person name="Looney B."/>
            <person name="Miyauchi S."/>
            <person name="Morin E."/>
            <person name="Drula E."/>
            <person name="Courty P.E."/>
            <person name="Kohler A."/>
            <person name="Kuo A."/>
            <person name="LaButti K."/>
            <person name="Pangilinan J."/>
            <person name="Lipzen A."/>
            <person name="Riley R."/>
            <person name="Andreopoulos W."/>
            <person name="He G."/>
            <person name="Johnson J."/>
            <person name="Nolan M."/>
            <person name="Tritt A."/>
            <person name="Barry K.W."/>
            <person name="Grigoriev I.V."/>
            <person name="Nagy L.G."/>
            <person name="Hibbett D."/>
            <person name="Henrissat B."/>
            <person name="Matheny P.B."/>
            <person name="Labbe J."/>
            <person name="Martin F.M."/>
        </authorList>
    </citation>
    <scope>NUCLEOTIDE SEQUENCE</scope>
    <source>
        <strain evidence="8">BPL690</strain>
    </source>
</reference>
<evidence type="ECO:0000256" key="2">
    <source>
        <dbReference type="ARBA" id="ARBA00022692"/>
    </source>
</evidence>
<accession>A0AAD4QMX6</accession>
<keyword evidence="4" id="KW-0496">Mitochondrion</keyword>
<evidence type="ECO:0000259" key="7">
    <source>
        <dbReference type="PROSITE" id="PS51503"/>
    </source>
</evidence>
<evidence type="ECO:0000256" key="4">
    <source>
        <dbReference type="ARBA" id="ARBA00023128"/>
    </source>
</evidence>
<feature type="transmembrane region" description="Helical" evidence="6">
    <location>
        <begin position="49"/>
        <end position="70"/>
    </location>
</feature>
<dbReference type="PROSITE" id="PS51503">
    <property type="entry name" value="HIG1"/>
    <property type="match status" value="1"/>
</dbReference>
<keyword evidence="5 6" id="KW-0472">Membrane</keyword>
<feature type="non-terminal residue" evidence="8">
    <location>
        <position position="109"/>
    </location>
</feature>
<organism evidence="8 9">
    <name type="scientific">Multifurca ochricompacta</name>
    <dbReference type="NCBI Taxonomy" id="376703"/>
    <lineage>
        <taxon>Eukaryota</taxon>
        <taxon>Fungi</taxon>
        <taxon>Dikarya</taxon>
        <taxon>Basidiomycota</taxon>
        <taxon>Agaricomycotina</taxon>
        <taxon>Agaricomycetes</taxon>
        <taxon>Russulales</taxon>
        <taxon>Russulaceae</taxon>
        <taxon>Multifurca</taxon>
    </lineage>
</organism>
<keyword evidence="9" id="KW-1185">Reference proteome</keyword>
<dbReference type="Proteomes" id="UP001203297">
    <property type="component" value="Unassembled WGS sequence"/>
</dbReference>
<keyword evidence="2 6" id="KW-0812">Transmembrane</keyword>
<dbReference type="PANTHER" id="PTHR12297:SF3">
    <property type="entry name" value="HIG1 DOMAIN FAMILY MEMBER 1A"/>
    <property type="match status" value="1"/>
</dbReference>
<dbReference type="GO" id="GO:0097250">
    <property type="term" value="P:mitochondrial respirasome assembly"/>
    <property type="evidence" value="ECO:0007669"/>
    <property type="project" value="TreeGrafter"/>
</dbReference>
<proteinExistence type="predicted"/>
<feature type="transmembrane region" description="Helical" evidence="6">
    <location>
        <begin position="18"/>
        <end position="37"/>
    </location>
</feature>
<dbReference type="EMBL" id="WTXG01000023">
    <property type="protein sequence ID" value="KAI0299421.1"/>
    <property type="molecule type" value="Genomic_DNA"/>
</dbReference>
<comment type="subcellular location">
    <subcellularLocation>
        <location evidence="1">Mitochondrion membrane</location>
    </subcellularLocation>
</comment>
<keyword evidence="3 6" id="KW-1133">Transmembrane helix</keyword>
<dbReference type="AlphaFoldDB" id="A0AAD4QMX6"/>